<dbReference type="InterPro" id="IPR004358">
    <property type="entry name" value="Sig_transdc_His_kin-like_C"/>
</dbReference>
<dbReference type="STRING" id="698738.OLEAN_C26810"/>
<keyword evidence="4" id="KW-1003">Cell membrane</keyword>
<keyword evidence="5" id="KW-0997">Cell inner membrane</keyword>
<evidence type="ECO:0000256" key="7">
    <source>
        <dbReference type="ARBA" id="ARBA00022679"/>
    </source>
</evidence>
<keyword evidence="8 16" id="KW-0812">Transmembrane</keyword>
<dbReference type="Pfam" id="PF21689">
    <property type="entry name" value="TorS_sensor_domain"/>
    <property type="match status" value="1"/>
</dbReference>
<evidence type="ECO:0000256" key="8">
    <source>
        <dbReference type="ARBA" id="ARBA00022692"/>
    </source>
</evidence>
<dbReference type="Pfam" id="PF01627">
    <property type="entry name" value="Hpt"/>
    <property type="match status" value="1"/>
</dbReference>
<dbReference type="Gene3D" id="1.20.58.920">
    <property type="match status" value="1"/>
</dbReference>
<dbReference type="PIRSF" id="PIRSF036437">
    <property type="entry name" value="HK_TorS"/>
    <property type="match status" value="1"/>
</dbReference>
<evidence type="ECO:0000259" key="19">
    <source>
        <dbReference type="PROSITE" id="PS50894"/>
    </source>
</evidence>
<protein>
    <recommendedName>
        <fullName evidence="3">histidine kinase</fullName>
        <ecNumber evidence="3">2.7.13.3</ecNumber>
    </recommendedName>
</protein>
<keyword evidence="9 20" id="KW-0418">Kinase</keyword>
<sequence length="989" mass="110193">MRSLSLFRKSLVGRLTLAFSLLAFLLLFLITLASLSLYWVNQADQYLYDQALPASKAARQLLLSSSALADNAQELDLVQEERQRQVVGRKLSINSASMFDAISKLNKLQVNTDLNLKQTASNIVANLANLGEHVGQRMRVAYSLNLQGKSLVTAANKSTELLQAELAVVDSAILAKLSLAYPETVGIKQTSQLLDDVIELDIDTQERLNRALKIVHNITLMGQVFQSLKLDLNFITFINDSPINEKDKQQETYSHYIYDLKVLDNLKGIIRDPVRASVLETQLKSLHQLPESIRLQQQFTRHITSQNLQLQTINDQLHALNKIINHSIELHQVHAVDARTAYLQQLSWLKIGLWITGLLMIFIMVIIAYQVIYRGIVLKLNQATLAMTQLIDTQDFNSQGADEIAVIASAIEVFKQKTIHNQVLQTELRETASQLSEHKQALEIKVAERTKELAKTNIQLDKEAKGHIDARNMAEQANQAKSLFLATISHEIRTPLNGLLGTLTLLGQSDLPPAQQKMLSLSHYSGTLLQTVLNDVLDFSRLEQGKITNEPRPINIQQLLDEVIAIMLAGASLAGLRLILVTDSLPTWINIDGPKLRQVLLNLIGNAIKFTTRGEIQLNVTIIDQQLAVKVQDSGMGISASEQKHLFKSYSTLPNKGRSRGTGLGLSISKQLVCLMKEITSNSSDNHLQEDSQDYSQEDLWVNSKEGEGSCFGFELPFTICQEAEISPLEKPQSVANKNVLIIEDNQINAMTAQGFLAHLGHSSVLINSCENARVLFDQKGLSDIDAIMLDIQLTDGSGLDLLTEIKLNTQTYEYPPIIAAFTAQLQANDIKHYQTLGFDHVLAKPLDMSVLANWLGTAQNEIMNRDNNQTFMTDISPGVSSELIDQQQLKDDLQYLGLEAVTNMLHLYQDSSQQHIDQLSLFPQDAPRLLHALKGSSYSMGLIALGNLCQVIEEALNESHQGYQAEQHRQLQACWQLSLRGLKDVLAD</sequence>
<dbReference type="AlphaFoldDB" id="R4YP78"/>
<dbReference type="Gene3D" id="3.30.565.10">
    <property type="entry name" value="Histidine kinase-like ATPase, C-terminal domain"/>
    <property type="match status" value="1"/>
</dbReference>
<dbReference type="Pfam" id="PF02518">
    <property type="entry name" value="HATPase_c"/>
    <property type="match status" value="1"/>
</dbReference>
<reference evidence="20 21" key="1">
    <citation type="journal article" date="2013" name="Nat. Commun.">
        <title>Genome sequence and functional genomic analysis of the oil-degrading bacterium Oleispira antarctica.</title>
        <authorList>
            <person name="Kube M."/>
            <person name="Chernikova T.N."/>
            <person name="Al-Ramahi Y."/>
            <person name="Beloqui A."/>
            <person name="Lopez-Cortez N."/>
            <person name="Guazzaroni M.E."/>
            <person name="Heipieper H.J."/>
            <person name="Klages S."/>
            <person name="Kotsyurbenko O.R."/>
            <person name="Langer I."/>
            <person name="Nechitaylo T.Y."/>
            <person name="Lunsdorf H."/>
            <person name="Fernandez M."/>
            <person name="Juarez S."/>
            <person name="Ciordia S."/>
            <person name="Singer A."/>
            <person name="Kagan O."/>
            <person name="Egorova O."/>
            <person name="Petit P.A."/>
            <person name="Stogios P."/>
            <person name="Kim Y."/>
            <person name="Tchigvintsev A."/>
            <person name="Flick R."/>
            <person name="Denaro R."/>
            <person name="Genovese M."/>
            <person name="Albar J.P."/>
            <person name="Reva O.N."/>
            <person name="Martinez-Gomariz M."/>
            <person name="Tran H."/>
            <person name="Ferrer M."/>
            <person name="Savchenko A."/>
            <person name="Yakunin A.F."/>
            <person name="Yakimov M.M."/>
            <person name="Golyshina O.V."/>
            <person name="Reinhardt R."/>
            <person name="Golyshin P.N."/>
        </authorList>
    </citation>
    <scope>NUCLEOTIDE SEQUENCE [LARGE SCALE GENOMIC DNA]</scope>
</reference>
<keyword evidence="10" id="KW-0067">ATP-binding</keyword>
<evidence type="ECO:0000313" key="21">
    <source>
        <dbReference type="Proteomes" id="UP000032749"/>
    </source>
</evidence>
<dbReference type="SUPFAM" id="SSF52172">
    <property type="entry name" value="CheY-like"/>
    <property type="match status" value="1"/>
</dbReference>
<dbReference type="Gene3D" id="3.40.50.2300">
    <property type="match status" value="1"/>
</dbReference>
<dbReference type="HOGENOM" id="CLU_000445_40_1_6"/>
<dbReference type="PRINTS" id="PR00344">
    <property type="entry name" value="BCTRLSENSOR"/>
</dbReference>
<dbReference type="SMART" id="SM00388">
    <property type="entry name" value="HisKA"/>
    <property type="match status" value="1"/>
</dbReference>
<evidence type="ECO:0000256" key="2">
    <source>
        <dbReference type="ARBA" id="ARBA00004429"/>
    </source>
</evidence>
<evidence type="ECO:0000259" key="17">
    <source>
        <dbReference type="PROSITE" id="PS50109"/>
    </source>
</evidence>
<dbReference type="InterPro" id="IPR036097">
    <property type="entry name" value="HisK_dim/P_sf"/>
</dbReference>
<evidence type="ECO:0000256" key="12">
    <source>
        <dbReference type="ARBA" id="ARBA00023012"/>
    </source>
</evidence>
<dbReference type="PROSITE" id="PS50109">
    <property type="entry name" value="HIS_KIN"/>
    <property type="match status" value="1"/>
</dbReference>
<evidence type="ECO:0000256" key="13">
    <source>
        <dbReference type="ARBA" id="ARBA00023136"/>
    </source>
</evidence>
<keyword evidence="10" id="KW-0547">Nucleotide-binding</keyword>
<comment type="subcellular location">
    <subcellularLocation>
        <location evidence="2">Cell inner membrane</location>
        <topology evidence="2">Multi-pass membrane protein</topology>
    </subcellularLocation>
</comment>
<evidence type="ECO:0000259" key="18">
    <source>
        <dbReference type="PROSITE" id="PS50110"/>
    </source>
</evidence>
<dbReference type="PANTHER" id="PTHR43047">
    <property type="entry name" value="TWO-COMPONENT HISTIDINE PROTEIN KINASE"/>
    <property type="match status" value="1"/>
</dbReference>
<dbReference type="InterPro" id="IPR014302">
    <property type="entry name" value="Sig_transdc_His_kinase_TorS"/>
</dbReference>
<feature type="domain" description="Response regulatory" evidence="18">
    <location>
        <begin position="739"/>
        <end position="860"/>
    </location>
</feature>
<accession>R4YP78</accession>
<evidence type="ECO:0000256" key="9">
    <source>
        <dbReference type="ARBA" id="ARBA00022777"/>
    </source>
</evidence>
<dbReference type="SMART" id="SM00448">
    <property type="entry name" value="REC"/>
    <property type="match status" value="1"/>
</dbReference>
<dbReference type="KEGG" id="oai:OLEAN_C26810"/>
<dbReference type="InterPro" id="IPR001789">
    <property type="entry name" value="Sig_transdc_resp-reg_receiver"/>
</dbReference>
<dbReference type="CDD" id="cd17546">
    <property type="entry name" value="REC_hyHK_CKI1_RcsC-like"/>
    <property type="match status" value="1"/>
</dbReference>
<proteinExistence type="predicted"/>
<dbReference type="SUPFAM" id="SSF55874">
    <property type="entry name" value="ATPase domain of HSP90 chaperone/DNA topoisomerase II/histidine kinase"/>
    <property type="match status" value="1"/>
</dbReference>
<keyword evidence="7" id="KW-0808">Transferase</keyword>
<dbReference type="SUPFAM" id="SSF47384">
    <property type="entry name" value="Homodimeric domain of signal transducing histidine kinase"/>
    <property type="match status" value="1"/>
</dbReference>
<evidence type="ECO:0000256" key="1">
    <source>
        <dbReference type="ARBA" id="ARBA00000085"/>
    </source>
</evidence>
<dbReference type="Pfam" id="PF00072">
    <property type="entry name" value="Response_reg"/>
    <property type="match status" value="1"/>
</dbReference>
<evidence type="ECO:0000256" key="11">
    <source>
        <dbReference type="ARBA" id="ARBA00022989"/>
    </source>
</evidence>
<dbReference type="Proteomes" id="UP000032749">
    <property type="component" value="Chromosome"/>
</dbReference>
<dbReference type="PROSITE" id="PS50110">
    <property type="entry name" value="RESPONSE_REGULATORY"/>
    <property type="match status" value="1"/>
</dbReference>
<dbReference type="Gene3D" id="1.10.287.130">
    <property type="match status" value="1"/>
</dbReference>
<organism evidence="20 21">
    <name type="scientific">Oleispira antarctica RB-8</name>
    <dbReference type="NCBI Taxonomy" id="698738"/>
    <lineage>
        <taxon>Bacteria</taxon>
        <taxon>Pseudomonadati</taxon>
        <taxon>Pseudomonadota</taxon>
        <taxon>Gammaproteobacteria</taxon>
        <taxon>Oceanospirillales</taxon>
        <taxon>Oceanospirillaceae</taxon>
        <taxon>Oleispira</taxon>
    </lineage>
</organism>
<keyword evidence="13 16" id="KW-0472">Membrane</keyword>
<dbReference type="InterPro" id="IPR036890">
    <property type="entry name" value="HATPase_C_sf"/>
</dbReference>
<feature type="modified residue" description="4-aspartylphosphate" evidence="15">
    <location>
        <position position="791"/>
    </location>
</feature>
<keyword evidence="11 16" id="KW-1133">Transmembrane helix</keyword>
<dbReference type="NCBIfam" id="TIGR02956">
    <property type="entry name" value="TMAO_torS"/>
    <property type="match status" value="1"/>
</dbReference>
<dbReference type="InterPro" id="IPR036641">
    <property type="entry name" value="HPT_dom_sf"/>
</dbReference>
<dbReference type="PATRIC" id="fig|698738.3.peg.2780"/>
<dbReference type="EC" id="2.7.13.3" evidence="3"/>
<dbReference type="Gene3D" id="1.20.120.160">
    <property type="entry name" value="HPT domain"/>
    <property type="match status" value="1"/>
</dbReference>
<keyword evidence="6 15" id="KW-0597">Phosphoprotein</keyword>
<dbReference type="PROSITE" id="PS50894">
    <property type="entry name" value="HPT"/>
    <property type="match status" value="1"/>
</dbReference>
<feature type="modified residue" description="Phosphohistidine" evidence="14">
    <location>
        <position position="932"/>
    </location>
</feature>
<evidence type="ECO:0000256" key="10">
    <source>
        <dbReference type="ARBA" id="ARBA00022840"/>
    </source>
</evidence>
<dbReference type="InterPro" id="IPR005467">
    <property type="entry name" value="His_kinase_dom"/>
</dbReference>
<dbReference type="InterPro" id="IPR003594">
    <property type="entry name" value="HATPase_dom"/>
</dbReference>
<feature type="domain" description="HPt" evidence="19">
    <location>
        <begin position="886"/>
        <end position="989"/>
    </location>
</feature>
<evidence type="ECO:0000256" key="4">
    <source>
        <dbReference type="ARBA" id="ARBA00022475"/>
    </source>
</evidence>
<evidence type="ECO:0000256" key="14">
    <source>
        <dbReference type="PROSITE-ProRule" id="PRU00110"/>
    </source>
</evidence>
<feature type="transmembrane region" description="Helical" evidence="16">
    <location>
        <begin position="351"/>
        <end position="372"/>
    </location>
</feature>
<evidence type="ECO:0000313" key="20">
    <source>
        <dbReference type="EMBL" id="CCK76857.1"/>
    </source>
</evidence>
<evidence type="ECO:0000256" key="16">
    <source>
        <dbReference type="SAM" id="Phobius"/>
    </source>
</evidence>
<gene>
    <name evidence="20" type="ORF">OLEAN_C26810</name>
</gene>
<dbReference type="GO" id="GO:0005886">
    <property type="term" value="C:plasma membrane"/>
    <property type="evidence" value="ECO:0007669"/>
    <property type="project" value="UniProtKB-SubCell"/>
</dbReference>
<dbReference type="GO" id="GO:0000155">
    <property type="term" value="F:phosphorelay sensor kinase activity"/>
    <property type="evidence" value="ECO:0007669"/>
    <property type="project" value="InterPro"/>
</dbReference>
<dbReference type="OrthoDB" id="6724607at2"/>
<keyword evidence="21" id="KW-1185">Reference proteome</keyword>
<name>R4YP78_OLEAN</name>
<dbReference type="InterPro" id="IPR003661">
    <property type="entry name" value="HisK_dim/P_dom"/>
</dbReference>
<feature type="domain" description="Histidine kinase" evidence="17">
    <location>
        <begin position="487"/>
        <end position="720"/>
    </location>
</feature>
<comment type="catalytic activity">
    <reaction evidence="1">
        <text>ATP + protein L-histidine = ADP + protein N-phospho-L-histidine.</text>
        <dbReference type="EC" id="2.7.13.3"/>
    </reaction>
</comment>
<evidence type="ECO:0000256" key="6">
    <source>
        <dbReference type="ARBA" id="ARBA00022553"/>
    </source>
</evidence>
<dbReference type="InterPro" id="IPR038188">
    <property type="entry name" value="TorS_sensor_sf"/>
</dbReference>
<dbReference type="InterPro" id="IPR011006">
    <property type="entry name" value="CheY-like_superfamily"/>
</dbReference>
<dbReference type="InterPro" id="IPR008207">
    <property type="entry name" value="Sig_transdc_His_kin_Hpt_dom"/>
</dbReference>
<evidence type="ECO:0000256" key="15">
    <source>
        <dbReference type="PROSITE-ProRule" id="PRU00169"/>
    </source>
</evidence>
<dbReference type="Pfam" id="PF00512">
    <property type="entry name" value="HisKA"/>
    <property type="match status" value="1"/>
</dbReference>
<dbReference type="CDD" id="cd00082">
    <property type="entry name" value="HisKA"/>
    <property type="match status" value="1"/>
</dbReference>
<dbReference type="SMART" id="SM00387">
    <property type="entry name" value="HATPase_c"/>
    <property type="match status" value="1"/>
</dbReference>
<evidence type="ECO:0000256" key="5">
    <source>
        <dbReference type="ARBA" id="ARBA00022519"/>
    </source>
</evidence>
<dbReference type="EMBL" id="FO203512">
    <property type="protein sequence ID" value="CCK76857.1"/>
    <property type="molecule type" value="Genomic_DNA"/>
</dbReference>
<evidence type="ECO:0000256" key="3">
    <source>
        <dbReference type="ARBA" id="ARBA00012438"/>
    </source>
</evidence>
<dbReference type="SUPFAM" id="SSF47226">
    <property type="entry name" value="Histidine-containing phosphotransfer domain, HPT domain"/>
    <property type="match status" value="1"/>
</dbReference>
<keyword evidence="12" id="KW-0902">Two-component regulatory system</keyword>
<dbReference type="PANTHER" id="PTHR43047:SF64">
    <property type="entry name" value="HISTIDINE KINASE CONTAINING CHEY-HOMOLOGOUS RECEIVER DOMAIN AND PAS DOMAIN-RELATED"/>
    <property type="match status" value="1"/>
</dbReference>